<feature type="active site" description="Glycyl thioester intermediate" evidence="6">
    <location>
        <position position="2609"/>
    </location>
</feature>
<dbReference type="InterPro" id="IPR029063">
    <property type="entry name" value="SAM-dependent_MTases_sf"/>
</dbReference>
<dbReference type="InterPro" id="IPR050409">
    <property type="entry name" value="E3_ubiq-protein_ligase"/>
</dbReference>
<evidence type="ECO:0000256" key="4">
    <source>
        <dbReference type="ARBA" id="ARBA00022679"/>
    </source>
</evidence>
<feature type="region of interest" description="Disordered" evidence="7">
    <location>
        <begin position="85"/>
        <end position="115"/>
    </location>
</feature>
<dbReference type="SMART" id="SM00119">
    <property type="entry name" value="HECTc"/>
    <property type="match status" value="1"/>
</dbReference>
<dbReference type="STRING" id="1157962.A0A250WYI6"/>
<dbReference type="InterPro" id="IPR011009">
    <property type="entry name" value="Kinase-like_dom_sf"/>
</dbReference>
<dbReference type="PANTHER" id="PTHR11254:SF67">
    <property type="entry name" value="E3 UBIQUITIN-PROTEIN LIGASE HUWE1"/>
    <property type="match status" value="1"/>
</dbReference>
<organism evidence="10 11">
    <name type="scientific">Chlamydomonas eustigma</name>
    <dbReference type="NCBI Taxonomy" id="1157962"/>
    <lineage>
        <taxon>Eukaryota</taxon>
        <taxon>Viridiplantae</taxon>
        <taxon>Chlorophyta</taxon>
        <taxon>core chlorophytes</taxon>
        <taxon>Chlorophyceae</taxon>
        <taxon>CS clade</taxon>
        <taxon>Chlamydomonadales</taxon>
        <taxon>Chlamydomonadaceae</taxon>
        <taxon>Chlamydomonas</taxon>
    </lineage>
</organism>
<dbReference type="GO" id="GO:0006511">
    <property type="term" value="P:ubiquitin-dependent protein catabolic process"/>
    <property type="evidence" value="ECO:0007669"/>
    <property type="project" value="TreeGrafter"/>
</dbReference>
<feature type="region of interest" description="Disordered" evidence="7">
    <location>
        <begin position="475"/>
        <end position="545"/>
    </location>
</feature>
<comment type="pathway">
    <text evidence="2">Protein modification; protein ubiquitination.</text>
</comment>
<feature type="compositionally biased region" description="Low complexity" evidence="7">
    <location>
        <begin position="98"/>
        <end position="115"/>
    </location>
</feature>
<dbReference type="Pfam" id="PF00622">
    <property type="entry name" value="SPRY"/>
    <property type="match status" value="2"/>
</dbReference>
<feature type="domain" description="B30.2/SPRY" evidence="8">
    <location>
        <begin position="765"/>
        <end position="944"/>
    </location>
</feature>
<keyword evidence="11" id="KW-1185">Reference proteome</keyword>
<dbReference type="GO" id="GO:0061630">
    <property type="term" value="F:ubiquitin protein ligase activity"/>
    <property type="evidence" value="ECO:0007669"/>
    <property type="project" value="UniProtKB-EC"/>
</dbReference>
<evidence type="ECO:0000259" key="9">
    <source>
        <dbReference type="PROSITE" id="PS50237"/>
    </source>
</evidence>
<feature type="compositionally biased region" description="Low complexity" evidence="7">
    <location>
        <begin position="495"/>
        <end position="507"/>
    </location>
</feature>
<feature type="compositionally biased region" description="Polar residues" evidence="7">
    <location>
        <begin position="26"/>
        <end position="53"/>
    </location>
</feature>
<dbReference type="SUPFAM" id="SSF56204">
    <property type="entry name" value="Hect, E3 ligase catalytic domain"/>
    <property type="match status" value="1"/>
</dbReference>
<sequence>MGQGPSSSSPSARRAQFNEAGIPSAGPSSTWQATGTIRGLSVSTSAQNTSSTPHAEPSTVLAHSVAVHAPTSEQPIGQTISQQTVVAQSTPPSNAVATQSISTLPSSASSSRTQSTYKSTTLIPGWSRALSSQQLHIECQKVNQPILTRITGVKEGLAVLEMEVMKFVAYCGGVTLEFRVDECSPASSNPVSWGLSSTRACPSLQSQQNSREQDVRPSAQASSAQLATSSSHEDSLSGYCTIPGGTVQVDSASRKPMHMICTLSQPRSLSTSDVFSIELAPREDRQPVILATLKHNSQIVKQQSLPCSAISSLQLYPFVTLQPGTTISLHRAVTPSPLFTWYLTNQHGNNNGLVSSETSFAELDTCVRYASQAIPSTPAPSSTANMPQLGAITELSGSVTFSSGRHRWTVQLDNYNATPTHVFVGVVNAIPSDAPPRSSGYLAAAGMGSSTGALRSITSSNSVPSSIITPSADFIGEQLEPGGPSQSNQVEEQDSTAPSLSESTSSSVNPQKWGTWVRLPGASNASAGSSGSTCPTPPRDSLSHMADSTSSHCFITVDLDLGAGYVRFFRNGHLIGSAFQGLSGPVSPALSFVYAPTVSCQAGLVNLTKLQQLDLGWNTDKCSGDLKLSGLTVVKVAEMYGDYSTVLASEGFISGVHLWLIKVVNLSEPDSIFIGVCRGCMPLDQDPQDLRDRTYYLSNGVIRVGGRRVATNAANFTKGDVVGVVLDADQGEIVFFRNGVEQGRARGIRGRLYPFVSCDSEADQVHLLGSYSLLMSRIPRQLADMEWDTMHHAQDVELSSNCLTASKTSSNVHSTVRGTILYTGTGHHEFHVILDCVGPDGVWVGVTPPGMNPALTVGDPGAGWALHSDGDKRFEGREEEYAVPFKNGDVLTVSMDVRKGLLSFARNGQSLGDAFHGITFPLVAAVTLASEESKVTIQNRPTVLNTGEYSGELRWDEARSGKDLHVIDGLTVTKMANEGGDYATVLGTLCLASGQHSWNVYVNHVEDSNLFIGVSVGGHDLNADPQEMKHRTYYLSNGTIRVAGKLVTRCAEPYAEGDLITVQLDMEQQGIAFLKNGVLQGSGEGLPDEVWAYVSLDNVMDSITLHSSSMFIDLAQSLRWNPAKSSRVAVLTQEGQCASLRPIALAGGREETTGQATVLGLREYNRTEVHTWIVRFDQSPSMPPSNFLVGLAPPNMDVNRSLGEEGCGIGLDYYGYFYVNGRYFHASNLSNWASVAKTVRGSTAKHKGRATPIFTFTEGRCEVMLTLDLKEGTLRFTHAGRSIGTIAAIKGPMHAAVTVTTSKQTATILPGPIGENEHSNEELVHVLRAKGCHLSPRLEAAMLLVPRDLFVPRDRHREAFRDNKVVMRLPDGSTMTLPPPSFVVNALEHLDVRPGKSFLDVGCGTGYVAALVACLLGDTAVGCIYGVECVGSRLEQARSNIKALKDRLAAVSGGGAASSSSSTFSMLPACPSPSALALAGTVLGDPLKALSCVDLKLGNVLVPECTEGIMFDCLYCDASVSEEDLPMFLSLLKPSGKMLVMLDEEAVLVTRGGEDAHDFSREMVSHVGQDFGELEDPTPWEVQEAIRRIKERERRRGADQAKSEVFNLRSYEYIEMEQRVRAAMQRISELENMVQRDPTARSPMRSSLGPGGGSGNVFGSGGQAVHSGPGQRSPMRMDDVRSGLKDKGLRRSLRQSPRQSLSRMVSIPDANVWKEMYSMECGTPQGKAPVSNSGTPERNIFNPEGSGLNNLLVDHEEDGPLATTPGSMSAFGSSLFQQVSMPQHALHEIIDSLSVQTFTPDQIVSMVAGADAMQIEGREVYPGTFKGVRVRVWKAAIGPNLSYLELKKAYSKYCIAHPNICAVLGVCIQAEKGADTPNVDVSDCAVTTVHHSLWVVEENFGEESLHVRLERGLLSWQQVIRVATDLCKALAFLQDMRRSVNAVSRSLAEGLETAADPSLVEAMIEDDVDGGNDDLLATGGRGGSGAEAVLSAYALRTVVTPSNVFVDPQSTKVSVLPALLNHLEGALCDPPPCHSIPPPTPLHCDLAYTDPNTLFSEASAPSFYAFGVVLLQLLSEQGPLGLLSAVREAMEAGTLLNLVPRLPANAEMLAWAVSYCQLAMRCTQPIGAHEGVSSLEEEVLPALKAMSARLTQLGTSAMSWEQVEEMLMLPLQPRSNAVTANKRWVRQDFRMRRKLFLDEVSKLAVEGPIHKMEIRRRRCLKDSIGVFAGKGHAVWRQPLKVTFVGEAGMDSGGVTREWFCALSSAISRNSPDLFWNVGPQKNQLYISPLSNTPSHVKKFQFVGLFMAKAILESAARSKELGTITLNLAFCEPFWKLLLGIPLNLMDLQLLDPTEFRSLMSLLDIDIDGLIFESFTWNFHHSNLPAVENPLAINAHLPGTPDEAGPSNAAGAGSNACTPTSAMAAVAAGSVFAPALSPFCGATDDDTAVTSIPLKPGGNHLRVSNHNKREYVLLKAHKMLVGTIESQMTAIIDAFHSLIPRDLVEKYNFTSLEMQLLVCGEQRIDMQDLRRSCKYEDGYQGKEDVISWFWEVAEAFDDNQRRMLLQFWSGSDGMPAEGFGPLDPAFHIVAVERLYDAKDNTARLPAAHTCFRQLDLPRYRSLEELKEKVVTAITIGQGYMGIS</sequence>
<comment type="caution">
    <text evidence="10">The sequence shown here is derived from an EMBL/GenBank/DDBJ whole genome shotgun (WGS) entry which is preliminary data.</text>
</comment>
<reference evidence="10 11" key="1">
    <citation type="submission" date="2017-08" db="EMBL/GenBank/DDBJ databases">
        <title>Acidophilic green algal genome provides insights into adaptation to an acidic environment.</title>
        <authorList>
            <person name="Hirooka S."/>
            <person name="Hirose Y."/>
            <person name="Kanesaki Y."/>
            <person name="Higuchi S."/>
            <person name="Fujiwara T."/>
            <person name="Onuma R."/>
            <person name="Era A."/>
            <person name="Ohbayashi R."/>
            <person name="Uzuka A."/>
            <person name="Nozaki H."/>
            <person name="Yoshikawa H."/>
            <person name="Miyagishima S.Y."/>
        </authorList>
    </citation>
    <scope>NUCLEOTIDE SEQUENCE [LARGE SCALE GENOMIC DNA]</scope>
    <source>
        <strain evidence="10 11">NIES-2499</strain>
    </source>
</reference>
<gene>
    <name evidence="10" type="ORF">CEUSTIGMA_g3202.t1</name>
</gene>
<dbReference type="SUPFAM" id="SSF56112">
    <property type="entry name" value="Protein kinase-like (PK-like)"/>
    <property type="match status" value="1"/>
</dbReference>
<dbReference type="Gene3D" id="2.60.120.920">
    <property type="match status" value="4"/>
</dbReference>
<evidence type="ECO:0000256" key="7">
    <source>
        <dbReference type="SAM" id="MobiDB-lite"/>
    </source>
</evidence>
<feature type="compositionally biased region" description="Basic and acidic residues" evidence="7">
    <location>
        <begin position="1675"/>
        <end position="1689"/>
    </location>
</feature>
<dbReference type="InterPro" id="IPR013320">
    <property type="entry name" value="ConA-like_dom_sf"/>
</dbReference>
<feature type="region of interest" description="Disordered" evidence="7">
    <location>
        <begin position="202"/>
        <end position="235"/>
    </location>
</feature>
<dbReference type="EC" id="2.3.2.26" evidence="3"/>
<feature type="domain" description="HECT" evidence="9">
    <location>
        <begin position="2231"/>
        <end position="2641"/>
    </location>
</feature>
<dbReference type="SUPFAM" id="SSF49899">
    <property type="entry name" value="Concanavalin A-like lectins/glucanases"/>
    <property type="match status" value="4"/>
</dbReference>
<feature type="compositionally biased region" description="Low complexity" evidence="7">
    <location>
        <begin position="521"/>
        <end position="532"/>
    </location>
</feature>
<dbReference type="PROSITE" id="PS50237">
    <property type="entry name" value="HECT"/>
    <property type="match status" value="1"/>
</dbReference>
<dbReference type="EMBL" id="BEGY01000013">
    <property type="protein sequence ID" value="GAX75759.1"/>
    <property type="molecule type" value="Genomic_DNA"/>
</dbReference>
<keyword evidence="4" id="KW-0808">Transferase</keyword>
<dbReference type="InterPro" id="IPR003877">
    <property type="entry name" value="SPRY_dom"/>
</dbReference>
<evidence type="ECO:0000256" key="1">
    <source>
        <dbReference type="ARBA" id="ARBA00000885"/>
    </source>
</evidence>
<evidence type="ECO:0000313" key="10">
    <source>
        <dbReference type="EMBL" id="GAX75759.1"/>
    </source>
</evidence>
<evidence type="ECO:0000313" key="11">
    <source>
        <dbReference type="Proteomes" id="UP000232323"/>
    </source>
</evidence>
<keyword evidence="5 6" id="KW-0833">Ubl conjugation pathway</keyword>
<evidence type="ECO:0000259" key="8">
    <source>
        <dbReference type="PROSITE" id="PS50188"/>
    </source>
</evidence>
<dbReference type="Proteomes" id="UP000232323">
    <property type="component" value="Unassembled WGS sequence"/>
</dbReference>
<evidence type="ECO:0000256" key="6">
    <source>
        <dbReference type="PROSITE-ProRule" id="PRU00104"/>
    </source>
</evidence>
<protein>
    <recommendedName>
        <fullName evidence="3">HECT-type E3 ubiquitin transferase</fullName>
        <ecNumber evidence="3">2.3.2.26</ecNumber>
    </recommendedName>
</protein>
<dbReference type="InterPro" id="IPR000569">
    <property type="entry name" value="HECT_dom"/>
</dbReference>
<feature type="region of interest" description="Disordered" evidence="7">
    <location>
        <begin position="1632"/>
        <end position="1703"/>
    </location>
</feature>
<dbReference type="InterPro" id="IPR001870">
    <property type="entry name" value="B30.2/SPRY"/>
</dbReference>
<evidence type="ECO:0000256" key="2">
    <source>
        <dbReference type="ARBA" id="ARBA00004906"/>
    </source>
</evidence>
<dbReference type="SUPFAM" id="SSF53335">
    <property type="entry name" value="S-adenosyl-L-methionine-dependent methyltransferases"/>
    <property type="match status" value="1"/>
</dbReference>
<feature type="compositionally biased region" description="Low complexity" evidence="7">
    <location>
        <begin position="1694"/>
        <end position="1703"/>
    </location>
</feature>
<dbReference type="CDD" id="cd11709">
    <property type="entry name" value="SPRY"/>
    <property type="match status" value="2"/>
</dbReference>
<dbReference type="Gene3D" id="3.40.50.150">
    <property type="entry name" value="Vaccinia Virus protein VP39"/>
    <property type="match status" value="1"/>
</dbReference>
<feature type="compositionally biased region" description="Gly residues" evidence="7">
    <location>
        <begin position="1649"/>
        <end position="1662"/>
    </location>
</feature>
<evidence type="ECO:0000256" key="3">
    <source>
        <dbReference type="ARBA" id="ARBA00012485"/>
    </source>
</evidence>
<dbReference type="PROSITE" id="PS50188">
    <property type="entry name" value="B302_SPRY"/>
    <property type="match status" value="2"/>
</dbReference>
<comment type="catalytic activity">
    <reaction evidence="1">
        <text>S-ubiquitinyl-[E2 ubiquitin-conjugating enzyme]-L-cysteine + [acceptor protein]-L-lysine = [E2 ubiquitin-conjugating enzyme]-L-cysteine + N(6)-ubiquitinyl-[acceptor protein]-L-lysine.</text>
        <dbReference type="EC" id="2.3.2.26"/>
    </reaction>
</comment>
<dbReference type="GO" id="GO:0000209">
    <property type="term" value="P:protein polyubiquitination"/>
    <property type="evidence" value="ECO:0007669"/>
    <property type="project" value="TreeGrafter"/>
</dbReference>
<dbReference type="Gene3D" id="3.30.2410.10">
    <property type="entry name" value="Hect, E3 ligase catalytic domain"/>
    <property type="match status" value="1"/>
</dbReference>
<feature type="compositionally biased region" description="Polar residues" evidence="7">
    <location>
        <begin position="85"/>
        <end position="97"/>
    </location>
</feature>
<dbReference type="PANTHER" id="PTHR11254">
    <property type="entry name" value="HECT DOMAIN UBIQUITIN-PROTEIN LIGASE"/>
    <property type="match status" value="1"/>
</dbReference>
<feature type="region of interest" description="Disordered" evidence="7">
    <location>
        <begin position="1"/>
        <end position="58"/>
    </location>
</feature>
<dbReference type="InterPro" id="IPR044736">
    <property type="entry name" value="Gid1/RanBPM/SPLA_SPRY"/>
</dbReference>
<feature type="domain" description="B30.2/SPRY" evidence="8">
    <location>
        <begin position="595"/>
        <end position="774"/>
    </location>
</feature>
<proteinExistence type="predicted"/>
<dbReference type="InterPro" id="IPR035983">
    <property type="entry name" value="Hect_E3_ubiquitin_ligase"/>
</dbReference>
<feature type="compositionally biased region" description="Low complexity" evidence="7">
    <location>
        <begin position="218"/>
        <end position="230"/>
    </location>
</feature>
<feature type="compositionally biased region" description="Low complexity" evidence="7">
    <location>
        <begin position="1"/>
        <end position="15"/>
    </location>
</feature>
<evidence type="ECO:0000256" key="5">
    <source>
        <dbReference type="ARBA" id="ARBA00022786"/>
    </source>
</evidence>
<dbReference type="Pfam" id="PF00632">
    <property type="entry name" value="HECT"/>
    <property type="match status" value="1"/>
</dbReference>
<name>A0A250WYI6_9CHLO</name>
<accession>A0A250WYI6</accession>
<dbReference type="Gene3D" id="3.90.1750.10">
    <property type="entry name" value="Hect, E3 ligase catalytic domains"/>
    <property type="match status" value="1"/>
</dbReference>
<dbReference type="InterPro" id="IPR043136">
    <property type="entry name" value="B30.2/SPRY_sf"/>
</dbReference>
<dbReference type="CDD" id="cd00078">
    <property type="entry name" value="HECTc"/>
    <property type="match status" value="1"/>
</dbReference>
<dbReference type="Pfam" id="PF01135">
    <property type="entry name" value="PCMT"/>
    <property type="match status" value="1"/>
</dbReference>
<dbReference type="GO" id="GO:0005737">
    <property type="term" value="C:cytoplasm"/>
    <property type="evidence" value="ECO:0007669"/>
    <property type="project" value="TreeGrafter"/>
</dbReference>
<dbReference type="OrthoDB" id="8068875at2759"/>
<dbReference type="SMART" id="SM00449">
    <property type="entry name" value="SPRY"/>
    <property type="match status" value="2"/>
</dbReference>
<dbReference type="CDD" id="cd12885">
    <property type="entry name" value="SPRY_RanBP_like"/>
    <property type="match status" value="1"/>
</dbReference>